<sequence length="200" mass="22434">MEETEVPLLLDLQVGDAKFVFEARTIRRMELLIMTTLKWRLHSITPFNFIDYYLYRLPGNKTVPGTLISRAMELIVSTNRVIDFLDHRPSAIAGAAVLCAVEEVLQRESADYRSAIMASIAVNKERIFSCYDLMQELLIDFCSTPKKSLSAPPQSPVGVLDAAACVSCDSTENTAGSVQFIAKRRRINGPLLCMAEDQRW</sequence>
<name>D5ABS8_PICSI</name>
<dbReference type="Gene3D" id="1.10.472.10">
    <property type="entry name" value="Cyclin-like"/>
    <property type="match status" value="1"/>
</dbReference>
<accession>D5ABS8</accession>
<keyword evidence="2" id="KW-0132">Cell division</keyword>
<dbReference type="InterPro" id="IPR036915">
    <property type="entry name" value="Cyclin-like_sf"/>
</dbReference>
<evidence type="ECO:0000256" key="4">
    <source>
        <dbReference type="ARBA" id="ARBA00023306"/>
    </source>
</evidence>
<dbReference type="Pfam" id="PF02984">
    <property type="entry name" value="Cyclin_C"/>
    <property type="match status" value="1"/>
</dbReference>
<dbReference type="SUPFAM" id="SSF47954">
    <property type="entry name" value="Cyclin-like"/>
    <property type="match status" value="1"/>
</dbReference>
<feature type="domain" description="Cyclin C-terminal" evidence="5">
    <location>
        <begin position="44"/>
        <end position="168"/>
    </location>
</feature>
<dbReference type="AlphaFoldDB" id="D5ABS8"/>
<dbReference type="InterPro" id="IPR004367">
    <property type="entry name" value="Cyclin_C-dom"/>
</dbReference>
<comment type="similarity">
    <text evidence="1">Belongs to the cyclin family. Cyclin D subfamily.</text>
</comment>
<dbReference type="GO" id="GO:0051301">
    <property type="term" value="P:cell division"/>
    <property type="evidence" value="ECO:0007669"/>
    <property type="project" value="UniProtKB-KW"/>
</dbReference>
<evidence type="ECO:0000313" key="6">
    <source>
        <dbReference type="EMBL" id="ADE76997.1"/>
    </source>
</evidence>
<organism evidence="6">
    <name type="scientific">Picea sitchensis</name>
    <name type="common">Sitka spruce</name>
    <name type="synonym">Pinus sitchensis</name>
    <dbReference type="NCBI Taxonomy" id="3332"/>
    <lineage>
        <taxon>Eukaryota</taxon>
        <taxon>Viridiplantae</taxon>
        <taxon>Streptophyta</taxon>
        <taxon>Embryophyta</taxon>
        <taxon>Tracheophyta</taxon>
        <taxon>Spermatophyta</taxon>
        <taxon>Pinopsida</taxon>
        <taxon>Pinidae</taxon>
        <taxon>Conifers I</taxon>
        <taxon>Pinales</taxon>
        <taxon>Pinaceae</taxon>
        <taxon>Picea</taxon>
    </lineage>
</organism>
<dbReference type="SMART" id="SM01332">
    <property type="entry name" value="Cyclin_C"/>
    <property type="match status" value="1"/>
</dbReference>
<evidence type="ECO:0000259" key="5">
    <source>
        <dbReference type="SMART" id="SM01332"/>
    </source>
</evidence>
<protein>
    <recommendedName>
        <fullName evidence="5">Cyclin C-terminal domain-containing protein</fullName>
    </recommendedName>
</protein>
<evidence type="ECO:0000256" key="2">
    <source>
        <dbReference type="ARBA" id="ARBA00022618"/>
    </source>
</evidence>
<dbReference type="FunFam" id="1.10.472.10:FF:000040">
    <property type="entry name" value="D6-type cyclin"/>
    <property type="match status" value="1"/>
</dbReference>
<dbReference type="EMBL" id="BT123692">
    <property type="protein sequence ID" value="ADE76997.1"/>
    <property type="molecule type" value="mRNA"/>
</dbReference>
<evidence type="ECO:0000256" key="1">
    <source>
        <dbReference type="ARBA" id="ARBA00009065"/>
    </source>
</evidence>
<keyword evidence="4" id="KW-0131">Cell cycle</keyword>
<dbReference type="InterPro" id="IPR039361">
    <property type="entry name" value="Cyclin"/>
</dbReference>
<dbReference type="CDD" id="cd20544">
    <property type="entry name" value="CYCLIN_AtCycD-like_rpt2"/>
    <property type="match status" value="1"/>
</dbReference>
<proteinExistence type="evidence at transcript level"/>
<keyword evidence="3" id="KW-0195">Cyclin</keyword>
<reference evidence="6" key="1">
    <citation type="submission" date="2010-04" db="EMBL/GenBank/DDBJ databases">
        <authorList>
            <person name="Reid K.E."/>
            <person name="Liao N."/>
            <person name="Chan S."/>
            <person name="Docking R."/>
            <person name="Taylor G."/>
            <person name="Moore R."/>
            <person name="Mayo M."/>
            <person name="Munro S."/>
            <person name="King J."/>
            <person name="Yanchuk A."/>
            <person name="Holt R."/>
            <person name="Jones S."/>
            <person name="Marra M."/>
            <person name="Ritland C.E."/>
            <person name="Ritland K."/>
            <person name="Bohlmann J."/>
        </authorList>
    </citation>
    <scope>NUCLEOTIDE SEQUENCE</scope>
    <source>
        <tissue evidence="6">Bud</tissue>
    </source>
</reference>
<evidence type="ECO:0000256" key="3">
    <source>
        <dbReference type="ARBA" id="ARBA00023127"/>
    </source>
</evidence>
<dbReference type="PANTHER" id="PTHR10177">
    <property type="entry name" value="CYCLINS"/>
    <property type="match status" value="1"/>
</dbReference>